<dbReference type="Gene3D" id="1.25.40.10">
    <property type="entry name" value="Tetratricopeptide repeat domain"/>
    <property type="match status" value="3"/>
</dbReference>
<dbReference type="AlphaFoldDB" id="A0A316HW50"/>
<dbReference type="Pfam" id="PF03704">
    <property type="entry name" value="BTAD"/>
    <property type="match status" value="1"/>
</dbReference>
<feature type="domain" description="Bacterial transcriptional activator" evidence="7">
    <location>
        <begin position="97"/>
        <end position="241"/>
    </location>
</feature>
<dbReference type="InterPro" id="IPR016032">
    <property type="entry name" value="Sig_transdc_resp-reg_C-effctor"/>
</dbReference>
<evidence type="ECO:0000256" key="3">
    <source>
        <dbReference type="ARBA" id="ARBA00023125"/>
    </source>
</evidence>
<dbReference type="Proteomes" id="UP000246005">
    <property type="component" value="Unassembled WGS sequence"/>
</dbReference>
<dbReference type="RefSeq" id="WP_109638387.1">
    <property type="nucleotide sequence ID" value="NZ_QGHB01000007.1"/>
</dbReference>
<dbReference type="InterPro" id="IPR051677">
    <property type="entry name" value="AfsR-DnrI-RedD_regulator"/>
</dbReference>
<name>A0A316HW50_9PSEU</name>
<dbReference type="PANTHER" id="PTHR35807:SF1">
    <property type="entry name" value="TRANSCRIPTIONAL REGULATOR REDD"/>
    <property type="match status" value="1"/>
</dbReference>
<dbReference type="SMART" id="SM00028">
    <property type="entry name" value="TPR"/>
    <property type="match status" value="5"/>
</dbReference>
<dbReference type="SMART" id="SM00862">
    <property type="entry name" value="Trans_reg_C"/>
    <property type="match status" value="1"/>
</dbReference>
<reference evidence="8 9" key="1">
    <citation type="submission" date="2018-05" db="EMBL/GenBank/DDBJ databases">
        <title>Genomic Encyclopedia of Type Strains, Phase IV (KMG-IV): sequencing the most valuable type-strain genomes for metagenomic binning, comparative biology and taxonomic classification.</title>
        <authorList>
            <person name="Goeker M."/>
        </authorList>
    </citation>
    <scope>NUCLEOTIDE SEQUENCE [LARGE SCALE GENOMIC DNA]</scope>
    <source>
        <strain evidence="8 9">DSM 45480</strain>
    </source>
</reference>
<comment type="caution">
    <text evidence="8">The sequence shown here is derived from an EMBL/GenBank/DDBJ whole genome shotgun (WGS) entry which is preliminary data.</text>
</comment>
<comment type="similarity">
    <text evidence="1">Belongs to the AfsR/DnrI/RedD regulatory family.</text>
</comment>
<dbReference type="GO" id="GO:0006355">
    <property type="term" value="P:regulation of DNA-templated transcription"/>
    <property type="evidence" value="ECO:0007669"/>
    <property type="project" value="InterPro"/>
</dbReference>
<dbReference type="InterPro" id="IPR027417">
    <property type="entry name" value="P-loop_NTPase"/>
</dbReference>
<dbReference type="SMART" id="SM01043">
    <property type="entry name" value="BTAD"/>
    <property type="match status" value="1"/>
</dbReference>
<evidence type="ECO:0000256" key="2">
    <source>
        <dbReference type="ARBA" id="ARBA00023015"/>
    </source>
</evidence>
<organism evidence="8 9">
    <name type="scientific">Lentzea atacamensis</name>
    <dbReference type="NCBI Taxonomy" id="531938"/>
    <lineage>
        <taxon>Bacteria</taxon>
        <taxon>Bacillati</taxon>
        <taxon>Actinomycetota</taxon>
        <taxon>Actinomycetes</taxon>
        <taxon>Pseudonocardiales</taxon>
        <taxon>Pseudonocardiaceae</taxon>
        <taxon>Lentzea</taxon>
    </lineage>
</organism>
<dbReference type="Pfam" id="PF13424">
    <property type="entry name" value="TPR_12"/>
    <property type="match status" value="2"/>
</dbReference>
<dbReference type="Gene3D" id="3.40.50.300">
    <property type="entry name" value="P-loop containing nucleotide triphosphate hydrolases"/>
    <property type="match status" value="1"/>
</dbReference>
<dbReference type="InterPro" id="IPR019734">
    <property type="entry name" value="TPR_rpt"/>
</dbReference>
<dbReference type="InterPro" id="IPR001867">
    <property type="entry name" value="OmpR/PhoB-type_DNA-bd"/>
</dbReference>
<proteinExistence type="inferred from homology"/>
<dbReference type="PANTHER" id="PTHR35807">
    <property type="entry name" value="TRANSCRIPTIONAL REGULATOR REDD-RELATED"/>
    <property type="match status" value="1"/>
</dbReference>
<accession>A0A316HW50</accession>
<keyword evidence="4" id="KW-0804">Transcription</keyword>
<dbReference type="InterPro" id="IPR011990">
    <property type="entry name" value="TPR-like_helical_dom_sf"/>
</dbReference>
<dbReference type="InterPro" id="IPR005158">
    <property type="entry name" value="BTAD"/>
</dbReference>
<protein>
    <submittedName>
        <fullName evidence="8">DNA-binding SARP family transcriptional activator</fullName>
    </submittedName>
</protein>
<keyword evidence="2" id="KW-0805">Transcription regulation</keyword>
<dbReference type="PRINTS" id="PR00364">
    <property type="entry name" value="DISEASERSIST"/>
</dbReference>
<evidence type="ECO:0000313" key="9">
    <source>
        <dbReference type="Proteomes" id="UP000246005"/>
    </source>
</evidence>
<sequence length="933" mass="101181">MRFEALGAVGLVRDDGERIELPSRKRRLVLALLLLHANEWVRTDRIADVLWGGVPPRSSAANVKTYVSNLRRLAAGGAARIVNGANGYRLGVTRNEFDVLLFEDRVAQGRAAWNDGRMRDAVDVLRGALDLWRGEPFAELTGAEAEAARSRLGDHRLAAHEHLAQALMSLRRHDEAVAVLRRVVAENPFMEHPRGLLMTALHQTGRSAEALEIYDDARRVLDRELGLRPGAELRRLQSAILTHDPGLDLTRTPSRPGVAQLPAALDVFAGRERELDVLTAAVESGARAGGTVVISAIRGAGGMGKTWLALRWAHRNLDRFPDGQLFVDLRGFSPDGPPMDPAVAVRGFLDALGVEAGRVPVEPHAQAALFRSLVAHKRLLVVLDNAADTAQVVPLLPGGDACTVLVTSRDRMPGLITGHGAQHLALDPLSHAEARALLTGRLGAERVAAEEAAIEDLVRLCGGYPLALSIIAARARLEPGTPLAAIAAEVRDSGLDALDEGDPAASLPAVLSWSYRALTAEQATVFGLLGQAPGPDIGPGAAVALTGLSRTRTEQVLDALEDASLISREAGGRYRMHDLIRRYAADTARGSREAAEAHRRVVDHYLHTTYATVALLDPHRPAVPLAPAAPGAAVAPLPDLTAALSWLDEEHECLLAAQRVAADEHDHRTAWLFAWSLFTYHNRRGHRHDQLTACRAGLAATGHLNDPAAQLLANRLVGDAHSDLGQRDEAVEHLHRALDLAVRLGDHAEAAHTHRTLAWSWEQWGDHQRAHDHAVEALAAYRRAGHAVGEALALNAVGWCSALLGNYERAREHCSAALERFRHNGSRTGEADTLDSLGFIDHHSGRYSDAVQHYEQALSVLRDIANTYEEANTLNNLGHPLTALGHLDRARAVWSTAWELYRSQDREQEADEVRQRLDALDARGVEGIRSPAQ</sequence>
<evidence type="ECO:0000259" key="6">
    <source>
        <dbReference type="SMART" id="SM00862"/>
    </source>
</evidence>
<dbReference type="EMBL" id="QGHB01000007">
    <property type="protein sequence ID" value="PWK84874.1"/>
    <property type="molecule type" value="Genomic_DNA"/>
</dbReference>
<dbReference type="CDD" id="cd15831">
    <property type="entry name" value="BTAD"/>
    <property type="match status" value="1"/>
</dbReference>
<dbReference type="GO" id="GO:0043531">
    <property type="term" value="F:ADP binding"/>
    <property type="evidence" value="ECO:0007669"/>
    <property type="project" value="InterPro"/>
</dbReference>
<dbReference type="InterPro" id="IPR036388">
    <property type="entry name" value="WH-like_DNA-bd_sf"/>
</dbReference>
<feature type="domain" description="OmpR/PhoB-type" evidence="6">
    <location>
        <begin position="16"/>
        <end position="90"/>
    </location>
</feature>
<dbReference type="SUPFAM" id="SSF48452">
    <property type="entry name" value="TPR-like"/>
    <property type="match status" value="2"/>
</dbReference>
<feature type="repeat" description="TPR" evidence="5">
    <location>
        <begin position="831"/>
        <end position="864"/>
    </location>
</feature>
<evidence type="ECO:0000256" key="4">
    <source>
        <dbReference type="ARBA" id="ARBA00023163"/>
    </source>
</evidence>
<dbReference type="PROSITE" id="PS50005">
    <property type="entry name" value="TPR"/>
    <property type="match status" value="1"/>
</dbReference>
<dbReference type="SUPFAM" id="SSF46894">
    <property type="entry name" value="C-terminal effector domain of the bipartite response regulators"/>
    <property type="match status" value="1"/>
</dbReference>
<gene>
    <name evidence="8" type="ORF">C8D88_10781</name>
</gene>
<evidence type="ECO:0000256" key="1">
    <source>
        <dbReference type="ARBA" id="ARBA00005820"/>
    </source>
</evidence>
<keyword evidence="3 8" id="KW-0238">DNA-binding</keyword>
<evidence type="ECO:0000256" key="5">
    <source>
        <dbReference type="PROSITE-ProRule" id="PRU00339"/>
    </source>
</evidence>
<dbReference type="GO" id="GO:0000160">
    <property type="term" value="P:phosphorelay signal transduction system"/>
    <property type="evidence" value="ECO:0007669"/>
    <property type="project" value="InterPro"/>
</dbReference>
<evidence type="ECO:0000259" key="7">
    <source>
        <dbReference type="SMART" id="SM01043"/>
    </source>
</evidence>
<dbReference type="Gene3D" id="1.10.10.10">
    <property type="entry name" value="Winged helix-like DNA-binding domain superfamily/Winged helix DNA-binding domain"/>
    <property type="match status" value="1"/>
</dbReference>
<evidence type="ECO:0000313" key="8">
    <source>
        <dbReference type="EMBL" id="PWK84874.1"/>
    </source>
</evidence>
<keyword evidence="5" id="KW-0802">TPR repeat</keyword>
<dbReference type="GO" id="GO:0003677">
    <property type="term" value="F:DNA binding"/>
    <property type="evidence" value="ECO:0007669"/>
    <property type="project" value="UniProtKB-KW"/>
</dbReference>
<dbReference type="SUPFAM" id="SSF52540">
    <property type="entry name" value="P-loop containing nucleoside triphosphate hydrolases"/>
    <property type="match status" value="1"/>
</dbReference>